<evidence type="ECO:0000259" key="3">
    <source>
        <dbReference type="Pfam" id="PF00881"/>
    </source>
</evidence>
<dbReference type="InterPro" id="IPR000415">
    <property type="entry name" value="Nitroreductase-like"/>
</dbReference>
<dbReference type="GO" id="GO:0016491">
    <property type="term" value="F:oxidoreductase activity"/>
    <property type="evidence" value="ECO:0007669"/>
    <property type="project" value="UniProtKB-KW"/>
</dbReference>
<dbReference type="AlphaFoldDB" id="A0A381PNF2"/>
<evidence type="ECO:0000256" key="2">
    <source>
        <dbReference type="ARBA" id="ARBA00023002"/>
    </source>
</evidence>
<dbReference type="PANTHER" id="PTHR43673:SF10">
    <property type="entry name" value="NADH DEHYDROGENASE_NAD(P)H NITROREDUCTASE XCC3605-RELATED"/>
    <property type="match status" value="1"/>
</dbReference>
<dbReference type="EMBL" id="UINC01001039">
    <property type="protein sequence ID" value="SUZ68551.1"/>
    <property type="molecule type" value="Genomic_DNA"/>
</dbReference>
<organism evidence="4">
    <name type="scientific">marine metagenome</name>
    <dbReference type="NCBI Taxonomy" id="408172"/>
    <lineage>
        <taxon>unclassified sequences</taxon>
        <taxon>metagenomes</taxon>
        <taxon>ecological metagenomes</taxon>
    </lineage>
</organism>
<protein>
    <recommendedName>
        <fullName evidence="3">Nitroreductase domain-containing protein</fullName>
    </recommendedName>
</protein>
<dbReference type="CDD" id="cd02062">
    <property type="entry name" value="Nitro_FMN_reductase"/>
    <property type="match status" value="1"/>
</dbReference>
<dbReference type="Pfam" id="PF00881">
    <property type="entry name" value="Nitroreductase"/>
    <property type="match status" value="1"/>
</dbReference>
<accession>A0A381PNF2</accession>
<proteinExistence type="inferred from homology"/>
<dbReference type="SUPFAM" id="SSF55469">
    <property type="entry name" value="FMN-dependent nitroreductase-like"/>
    <property type="match status" value="1"/>
</dbReference>
<dbReference type="PANTHER" id="PTHR43673">
    <property type="entry name" value="NAD(P)H NITROREDUCTASE YDGI-RELATED"/>
    <property type="match status" value="1"/>
</dbReference>
<name>A0A381PNF2_9ZZZZ</name>
<evidence type="ECO:0000256" key="1">
    <source>
        <dbReference type="ARBA" id="ARBA00007118"/>
    </source>
</evidence>
<keyword evidence="2" id="KW-0560">Oxidoreductase</keyword>
<dbReference type="Gene3D" id="3.40.109.10">
    <property type="entry name" value="NADH Oxidase"/>
    <property type="match status" value="1"/>
</dbReference>
<reference evidence="4" key="1">
    <citation type="submission" date="2018-05" db="EMBL/GenBank/DDBJ databases">
        <authorList>
            <person name="Lanie J.A."/>
            <person name="Ng W.-L."/>
            <person name="Kazmierczak K.M."/>
            <person name="Andrzejewski T.M."/>
            <person name="Davidsen T.M."/>
            <person name="Wayne K.J."/>
            <person name="Tettelin H."/>
            <person name="Glass J.I."/>
            <person name="Rusch D."/>
            <person name="Podicherti R."/>
            <person name="Tsui H.-C.T."/>
            <person name="Winkler M.E."/>
        </authorList>
    </citation>
    <scope>NUCLEOTIDE SEQUENCE</scope>
</reference>
<dbReference type="InterPro" id="IPR029479">
    <property type="entry name" value="Nitroreductase"/>
</dbReference>
<evidence type="ECO:0000313" key="4">
    <source>
        <dbReference type="EMBL" id="SUZ68551.1"/>
    </source>
</evidence>
<comment type="similarity">
    <text evidence="1">Belongs to the nitroreductase family.</text>
</comment>
<sequence>MKLELGVDEVLSTTRSVRRRLDLEKAVGEQVLRDCLDLALQAPTGSLRQDWHFVVSNDRDQCREVGLIYQQVWMSMITDDYLSSSASRQGDAGDQSSWLSMMGSARHLAEVFPEVPAVFVPCISGRLDGADAMTQAVKWGSVIQAAWSFMLAARERGLGTCWTTVHLQRERDVADVLGIPYDEVQQVALSPVAYTQGTDFRPGRRKPESKFVHVNGW</sequence>
<gene>
    <name evidence="4" type="ORF">METZ01_LOCUS21405</name>
</gene>
<feature type="domain" description="Nitroreductase" evidence="3">
    <location>
        <begin position="13"/>
        <end position="186"/>
    </location>
</feature>